<name>A0A2N6P295_BEABA</name>
<accession>A0A2N6P295</accession>
<organism evidence="1 2">
    <name type="scientific">Beauveria bassiana</name>
    <name type="common">White muscardine disease fungus</name>
    <name type="synonym">Tritirachium shiotae</name>
    <dbReference type="NCBI Taxonomy" id="176275"/>
    <lineage>
        <taxon>Eukaryota</taxon>
        <taxon>Fungi</taxon>
        <taxon>Dikarya</taxon>
        <taxon>Ascomycota</taxon>
        <taxon>Pezizomycotina</taxon>
        <taxon>Sordariomycetes</taxon>
        <taxon>Hypocreomycetidae</taxon>
        <taxon>Hypocreales</taxon>
        <taxon>Cordycipitaceae</taxon>
        <taxon>Beauveria</taxon>
    </lineage>
</organism>
<dbReference type="AlphaFoldDB" id="A0A2N6P295"/>
<evidence type="ECO:0000313" key="2">
    <source>
        <dbReference type="Proteomes" id="UP000235728"/>
    </source>
</evidence>
<dbReference type="Proteomes" id="UP000235728">
    <property type="component" value="Unassembled WGS sequence"/>
</dbReference>
<protein>
    <submittedName>
        <fullName evidence="1">Uncharacterized protein</fullName>
    </submittedName>
</protein>
<dbReference type="EMBL" id="MRVG01000001">
    <property type="protein sequence ID" value="PMB73635.1"/>
    <property type="molecule type" value="Genomic_DNA"/>
</dbReference>
<sequence length="157" mass="17986">MLDLLPKYWSRNVGMFFSYKINPFKSEYVKAAARHTAAKSVKTAEDTKRVKQSEDALYQALKHVAAAGRYRTRFCSSWQRNTASNRPEKLVRERSEHDGFSGQRNMKDQDFCLDIWGAIWWKTALEVVCKRGSKAVTVKGSYSQQADNVNSAKVVKQ</sequence>
<reference evidence="1 2" key="1">
    <citation type="journal article" date="2016" name="Appl. Microbiol. Biotechnol.">
        <title>Characterization of T-DNA insertion mutants with decreased virulence in the entomopathogenic fungus Beauveria bassiana JEF-007.</title>
        <authorList>
            <person name="Kim S."/>
            <person name="Lee S.J."/>
            <person name="Nai Y.S."/>
            <person name="Yu J.S."/>
            <person name="Lee M.R."/>
            <person name="Yang Y.T."/>
            <person name="Kim J.S."/>
        </authorList>
    </citation>
    <scope>NUCLEOTIDE SEQUENCE [LARGE SCALE GENOMIC DNA]</scope>
    <source>
        <strain evidence="1 2">JEF-007</strain>
    </source>
</reference>
<comment type="caution">
    <text evidence="1">The sequence shown here is derived from an EMBL/GenBank/DDBJ whole genome shotgun (WGS) entry which is preliminary data.</text>
</comment>
<evidence type="ECO:0000313" key="1">
    <source>
        <dbReference type="EMBL" id="PMB73635.1"/>
    </source>
</evidence>
<proteinExistence type="predicted"/>
<gene>
    <name evidence="1" type="ORF">BM221_001058</name>
</gene>